<dbReference type="EMBL" id="CAEZTV010000038">
    <property type="protein sequence ID" value="CAB4578133.1"/>
    <property type="molecule type" value="Genomic_DNA"/>
</dbReference>
<dbReference type="PANTHER" id="PTHR42996:SF1">
    <property type="entry name" value="PHOSPHATE-BINDING PROTEIN PSTS"/>
    <property type="match status" value="1"/>
</dbReference>
<keyword evidence="3" id="KW-0592">Phosphate transport</keyword>
<evidence type="ECO:0000259" key="4">
    <source>
        <dbReference type="Pfam" id="PF12849"/>
    </source>
</evidence>
<evidence type="ECO:0000313" key="5">
    <source>
        <dbReference type="EMBL" id="CAB4578133.1"/>
    </source>
</evidence>
<gene>
    <name evidence="5" type="ORF">UFOPK1747_00382</name>
</gene>
<evidence type="ECO:0000256" key="3">
    <source>
        <dbReference type="ARBA" id="ARBA00022592"/>
    </source>
</evidence>
<dbReference type="PANTHER" id="PTHR42996">
    <property type="entry name" value="PHOSPHATE-BINDING PROTEIN PSTS"/>
    <property type="match status" value="1"/>
</dbReference>
<dbReference type="Gene3D" id="3.40.190.10">
    <property type="entry name" value="Periplasmic binding protein-like II"/>
    <property type="match status" value="2"/>
</dbReference>
<proteinExistence type="inferred from homology"/>
<protein>
    <submittedName>
        <fullName evidence="5">Unannotated protein</fullName>
    </submittedName>
</protein>
<name>A0A6J6ETW7_9ZZZZ</name>
<sequence length="366" mass="37988">MSNAKQKGLIYKLGVAVTALALSAGLAAPANATDLRGNGSSAVKNLLDACIPEWSKWSSHNLAYPGGGSGAGRSGFLAGTVDLAFSDTPYSATESKPAAANFVYIPASVFPIAVFANLPGFKGTLNLSSSTVADIYAGKITKWNDPAIVADNTVVNAKTKKKTVAKLPTTAITVYYRFDRSGTSEIFTDWLSKQAPTVWTKPKSGTFTSAFPGAAVPAGTFQSGNQSDGVASGVASKPGAIGYGEVSYATERKMVVANIKNNNGEFIAPSSKAASLFANSYIPGENGVISLDYTKKVKSGYTLTGFAFGLAYTAAANKNIGTQAVVKQFMDYVVNDCATEKAASLGYAKLSGALLKLADDQIAKIK</sequence>
<evidence type="ECO:0000256" key="2">
    <source>
        <dbReference type="ARBA" id="ARBA00022448"/>
    </source>
</evidence>
<evidence type="ECO:0000256" key="1">
    <source>
        <dbReference type="ARBA" id="ARBA00008725"/>
    </source>
</evidence>
<dbReference type="GO" id="GO:0043190">
    <property type="term" value="C:ATP-binding cassette (ABC) transporter complex"/>
    <property type="evidence" value="ECO:0007669"/>
    <property type="project" value="InterPro"/>
</dbReference>
<dbReference type="InterPro" id="IPR005673">
    <property type="entry name" value="ABC_phos-bd_PstS"/>
</dbReference>
<dbReference type="GO" id="GO:0035435">
    <property type="term" value="P:phosphate ion transmembrane transport"/>
    <property type="evidence" value="ECO:0007669"/>
    <property type="project" value="InterPro"/>
</dbReference>
<dbReference type="AlphaFoldDB" id="A0A6J6ETW7"/>
<dbReference type="PIRSF" id="PIRSF002756">
    <property type="entry name" value="PstS"/>
    <property type="match status" value="1"/>
</dbReference>
<dbReference type="Pfam" id="PF12849">
    <property type="entry name" value="PBP_like_2"/>
    <property type="match status" value="1"/>
</dbReference>
<dbReference type="InterPro" id="IPR024370">
    <property type="entry name" value="PBP_domain"/>
</dbReference>
<accession>A0A6J6ETW7</accession>
<feature type="domain" description="PBP" evidence="4">
    <location>
        <begin position="29"/>
        <end position="336"/>
    </location>
</feature>
<organism evidence="5">
    <name type="scientific">freshwater metagenome</name>
    <dbReference type="NCBI Taxonomy" id="449393"/>
    <lineage>
        <taxon>unclassified sequences</taxon>
        <taxon>metagenomes</taxon>
        <taxon>ecological metagenomes</taxon>
    </lineage>
</organism>
<dbReference type="GO" id="GO:0042301">
    <property type="term" value="F:phosphate ion binding"/>
    <property type="evidence" value="ECO:0007669"/>
    <property type="project" value="InterPro"/>
</dbReference>
<keyword evidence="2" id="KW-0813">Transport</keyword>
<dbReference type="InterPro" id="IPR050962">
    <property type="entry name" value="Phosphate-bind_PstS"/>
</dbReference>
<reference evidence="5" key="1">
    <citation type="submission" date="2020-05" db="EMBL/GenBank/DDBJ databases">
        <authorList>
            <person name="Chiriac C."/>
            <person name="Salcher M."/>
            <person name="Ghai R."/>
            <person name="Kavagutti S V."/>
        </authorList>
    </citation>
    <scope>NUCLEOTIDE SEQUENCE</scope>
</reference>
<dbReference type="SUPFAM" id="SSF53850">
    <property type="entry name" value="Periplasmic binding protein-like II"/>
    <property type="match status" value="1"/>
</dbReference>
<comment type="similarity">
    <text evidence="1">Belongs to the PstS family.</text>
</comment>